<dbReference type="GeneID" id="114245766"/>
<organism evidence="2 3">
    <name type="scientific">Bombyx mandarina</name>
    <name type="common">Wild silk moth</name>
    <name type="synonym">Wild silkworm</name>
    <dbReference type="NCBI Taxonomy" id="7092"/>
    <lineage>
        <taxon>Eukaryota</taxon>
        <taxon>Metazoa</taxon>
        <taxon>Ecdysozoa</taxon>
        <taxon>Arthropoda</taxon>
        <taxon>Hexapoda</taxon>
        <taxon>Insecta</taxon>
        <taxon>Pterygota</taxon>
        <taxon>Neoptera</taxon>
        <taxon>Endopterygota</taxon>
        <taxon>Lepidoptera</taxon>
        <taxon>Glossata</taxon>
        <taxon>Ditrysia</taxon>
        <taxon>Bombycoidea</taxon>
        <taxon>Bombycidae</taxon>
        <taxon>Bombycinae</taxon>
        <taxon>Bombyx</taxon>
    </lineage>
</organism>
<accession>A0A6J2JVH7</accession>
<feature type="compositionally biased region" description="Basic and acidic residues" evidence="1">
    <location>
        <begin position="1"/>
        <end position="21"/>
    </location>
</feature>
<protein>
    <submittedName>
        <fullName evidence="3">Uncharacterized protein LOC114245766</fullName>
    </submittedName>
</protein>
<evidence type="ECO:0000256" key="1">
    <source>
        <dbReference type="SAM" id="MobiDB-lite"/>
    </source>
</evidence>
<sequence length="156" mass="17521">MTKEKDGGNDKASEKERDGKKGKMSHIHKRVGLNRSTKFARRSGKFGYGSPMTNRRLKKRCSLFKYRSMIRPCAKANGLLSFVGVVLLTVCVKASEFPERECCDPVYPPNTATTAAVPVTPPLTKITVYLARWQRHGVEREEELSFPVPPPPSAKW</sequence>
<dbReference type="Proteomes" id="UP000504629">
    <property type="component" value="Unplaced"/>
</dbReference>
<feature type="region of interest" description="Disordered" evidence="1">
    <location>
        <begin position="1"/>
        <end position="27"/>
    </location>
</feature>
<dbReference type="AlphaFoldDB" id="A0A6J2JVH7"/>
<evidence type="ECO:0000313" key="3">
    <source>
        <dbReference type="RefSeq" id="XP_028033841.1"/>
    </source>
</evidence>
<dbReference type="RefSeq" id="XP_028033841.1">
    <property type="nucleotide sequence ID" value="XM_028178040.1"/>
</dbReference>
<name>A0A6J2JVH7_BOMMA</name>
<keyword evidence="2" id="KW-1185">Reference proteome</keyword>
<proteinExistence type="predicted"/>
<evidence type="ECO:0000313" key="2">
    <source>
        <dbReference type="Proteomes" id="UP000504629"/>
    </source>
</evidence>
<gene>
    <name evidence="3" type="primary">LOC114245766</name>
</gene>
<dbReference type="KEGG" id="bman:114245766"/>
<reference evidence="3" key="1">
    <citation type="submission" date="2025-08" db="UniProtKB">
        <authorList>
            <consortium name="RefSeq"/>
        </authorList>
    </citation>
    <scope>IDENTIFICATION</scope>
    <source>
        <tissue evidence="3">Silk gland</tissue>
    </source>
</reference>